<feature type="domain" description="DUF5717" evidence="1">
    <location>
        <begin position="876"/>
        <end position="1175"/>
    </location>
</feature>
<comment type="caution">
    <text evidence="3">The sequence shown here is derived from an EMBL/GenBank/DDBJ whole genome shotgun (WGS) entry which is preliminary data.</text>
</comment>
<dbReference type="InterPro" id="IPR043775">
    <property type="entry name" value="DUF5717_N"/>
</dbReference>
<keyword evidence="4" id="KW-1185">Reference proteome</keyword>
<organism evidence="3 4">
    <name type="scientific">Jingyaoa shaoxingensis</name>
    <dbReference type="NCBI Taxonomy" id="2763671"/>
    <lineage>
        <taxon>Bacteria</taxon>
        <taxon>Bacillati</taxon>
        <taxon>Bacillota</taxon>
        <taxon>Clostridia</taxon>
        <taxon>Lachnospirales</taxon>
        <taxon>Lachnospiraceae</taxon>
        <taxon>Jingyaoa</taxon>
    </lineage>
</organism>
<evidence type="ECO:0000313" key="3">
    <source>
        <dbReference type="EMBL" id="MBC8571787.1"/>
    </source>
</evidence>
<sequence>MKKRINELLNGKFTDLQNTLELSEQRICARTMENENFFGKFSILSPAEKSIQGFVQSTNPRVGLRPDSFAGIGETIRYEADVKGMEAGEVLKGEFLLNTSAGEYRLPYEITVENRQEERREVQVPFLTPEQFAALAKEDFTRAYLLFVSGAFRRMIREWGQNSQTLYDGLLAEGVSYRSLEQFLVGMGTKEAISVESENHHLVLSDITETRKEELVIRKNTWGFAVLTISCDAEFLTLEKTQITTEEFVGSVYHLGFMVNQEKLHAGKQFARIIISTGLEEMTCVVEVQNSAKRAAEGMLHRQKKEVVRVLSMYICYRTGRMEQKKWAKETLHALDRYRRAEGRHIFYDLYESYVLFQMQDSIQAELLLGQVQERKEELKDGRWQACYLYLTTMQNKEEEYQEYVQKKIQELYLEHQESWILLWLMLRVNGQMYRNDTERLEEIRLKYLQGVHSPVLYLDACDILKKEPLMLRRLEGFEVHLLAFLCRNQVFDREISGQAAQLAQRLSGFDPILFRVLTACYRESPTKNLLSAICKMLMDGRKKEKKYAVWFARGVMQDVRITGLYEAFIETADHLEANELPMAIRLYFVYHNTLDSVRKASIYAAVIRNRDQDEQTYASYRKGMGLFMEEQLAEGKVSRDLVELYKDLLADAVMTPRLASGLEKVLFTYEITCQMPGIRHLIVIHRALELEQKAAVTDGKALVQIMTPDYVLLAEDREGRRYAAGPYCIQTRLMEQPQMEALCRRYLEQPHRMLLHDCMTGEKTVQIQEEKMEQYLMLLKVSELKESYREELKGRLLEFFSQHPSHEAAERFLEAADLTVMAQHQMTAAARLLSGQDRYRELYQLICIYGIEKVELQILVRMCSSLLTEDEMEQDRMFLAVCVYCFEKKLYDEKMLAYLMKNYEGSLELMKEIWRAGQTFKLESFELEEKILVLLLFLQQGSEHTEEIFVSYEKKMGKSRICRAYVTWMSYESFVREKYVEWPVFAYMEKHMLGIVGTPDICKLALLKRYTERKEKSAGQQKWMIYLLEKYLEQGMHFAFMQKLPGRLKERYHLYDKYILEYHAEPGKELVLHYRYGDQEEKKVSMPEIFEGIYVKEFTLFYKDRLEWYVAEEEETEEPKWQSYSHTAPASRHGGTRYDLVNQMIAAREQGDLTQLENLHRRYAGQKYLVESIFGLN</sequence>
<evidence type="ECO:0000259" key="2">
    <source>
        <dbReference type="Pfam" id="PF18984"/>
    </source>
</evidence>
<reference evidence="3 4" key="1">
    <citation type="submission" date="2020-08" db="EMBL/GenBank/DDBJ databases">
        <title>Genome public.</title>
        <authorList>
            <person name="Liu C."/>
            <person name="Sun Q."/>
        </authorList>
    </citation>
    <scope>NUCLEOTIDE SEQUENCE [LARGE SCALE GENOMIC DNA]</scope>
    <source>
        <strain evidence="3 4">NSJ-46</strain>
    </source>
</reference>
<protein>
    <submittedName>
        <fullName evidence="3">Uncharacterized protein</fullName>
    </submittedName>
</protein>
<dbReference type="RefSeq" id="WP_249306728.1">
    <property type="nucleotide sequence ID" value="NZ_JACRSZ010000001.1"/>
</dbReference>
<dbReference type="InterPro" id="IPR043774">
    <property type="entry name" value="DUF5717_C"/>
</dbReference>
<name>A0ABR7N5V4_9FIRM</name>
<dbReference type="Pfam" id="PF18984">
    <property type="entry name" value="DUF5717_N"/>
    <property type="match status" value="1"/>
</dbReference>
<gene>
    <name evidence="3" type="ORF">H8716_01600</name>
</gene>
<dbReference type="Pfam" id="PF18983">
    <property type="entry name" value="DUF5717"/>
    <property type="match status" value="1"/>
</dbReference>
<dbReference type="EMBL" id="JACRSZ010000001">
    <property type="protein sequence ID" value="MBC8571787.1"/>
    <property type="molecule type" value="Genomic_DNA"/>
</dbReference>
<feature type="domain" description="DUF5717" evidence="2">
    <location>
        <begin position="1"/>
        <end position="872"/>
    </location>
</feature>
<proteinExistence type="predicted"/>
<evidence type="ECO:0000313" key="4">
    <source>
        <dbReference type="Proteomes" id="UP000657421"/>
    </source>
</evidence>
<dbReference type="Proteomes" id="UP000657421">
    <property type="component" value="Unassembled WGS sequence"/>
</dbReference>
<accession>A0ABR7N5V4</accession>
<evidence type="ECO:0000259" key="1">
    <source>
        <dbReference type="Pfam" id="PF18983"/>
    </source>
</evidence>